<feature type="domain" description="Peptidase S1" evidence="1">
    <location>
        <begin position="29"/>
        <end position="125"/>
    </location>
</feature>
<evidence type="ECO:0000313" key="2">
    <source>
        <dbReference type="EMBL" id="MDH2393037.1"/>
    </source>
</evidence>
<organism evidence="2 3">
    <name type="scientific">Streptomyces chengmaiensis</name>
    <dbReference type="NCBI Taxonomy" id="3040919"/>
    <lineage>
        <taxon>Bacteria</taxon>
        <taxon>Bacillati</taxon>
        <taxon>Actinomycetota</taxon>
        <taxon>Actinomycetes</taxon>
        <taxon>Kitasatosporales</taxon>
        <taxon>Streptomycetaceae</taxon>
        <taxon>Streptomyces</taxon>
    </lineage>
</organism>
<name>A0ABT6HWE8_9ACTN</name>
<dbReference type="EMBL" id="JARWBG010000054">
    <property type="protein sequence ID" value="MDH2393037.1"/>
    <property type="molecule type" value="Genomic_DNA"/>
</dbReference>
<keyword evidence="2" id="KW-0378">Hydrolase</keyword>
<keyword evidence="3" id="KW-1185">Reference proteome</keyword>
<accession>A0ABT6HWE8</accession>
<dbReference type="SUPFAM" id="SSF50494">
    <property type="entry name" value="Trypsin-like serine proteases"/>
    <property type="match status" value="1"/>
</dbReference>
<sequence>MFTRGLFAAGIEPAVTAGLVTAAPVAQAVSGTPAAAGDHAFTAQLRIGEGDAMRGCSGALVHQQWLLTASPGEPVPAGKPALESTATLGKQNLDIVEVVPRNDRDIVLVKLAQRVQGIAPVKVAGKDQRPCHRAPRRRLLANRTGARRTATVTRKSGDSQ</sequence>
<evidence type="ECO:0000259" key="1">
    <source>
        <dbReference type="Pfam" id="PF00089"/>
    </source>
</evidence>
<dbReference type="InterPro" id="IPR009003">
    <property type="entry name" value="Peptidase_S1_PA"/>
</dbReference>
<dbReference type="InterPro" id="IPR043504">
    <property type="entry name" value="Peptidase_S1_PA_chymotrypsin"/>
</dbReference>
<dbReference type="EC" id="3.4.21.-" evidence="2"/>
<gene>
    <name evidence="2" type="ORF">QCN29_30535</name>
</gene>
<dbReference type="Gene3D" id="2.40.10.10">
    <property type="entry name" value="Trypsin-like serine proteases"/>
    <property type="match status" value="1"/>
</dbReference>
<proteinExistence type="predicted"/>
<evidence type="ECO:0000313" key="3">
    <source>
        <dbReference type="Proteomes" id="UP001223144"/>
    </source>
</evidence>
<dbReference type="RefSeq" id="WP_279932237.1">
    <property type="nucleotide sequence ID" value="NZ_JARWBG010000054.1"/>
</dbReference>
<comment type="caution">
    <text evidence="2">The sequence shown here is derived from an EMBL/GenBank/DDBJ whole genome shotgun (WGS) entry which is preliminary data.</text>
</comment>
<protein>
    <submittedName>
        <fullName evidence="2">Trypsin-like serine protease</fullName>
        <ecNumber evidence="2">3.4.21.-</ecNumber>
    </submittedName>
</protein>
<dbReference type="Proteomes" id="UP001223144">
    <property type="component" value="Unassembled WGS sequence"/>
</dbReference>
<dbReference type="Pfam" id="PF00089">
    <property type="entry name" value="Trypsin"/>
    <property type="match status" value="1"/>
</dbReference>
<dbReference type="InterPro" id="IPR001254">
    <property type="entry name" value="Trypsin_dom"/>
</dbReference>
<reference evidence="2 3" key="1">
    <citation type="submission" date="2023-04" db="EMBL/GenBank/DDBJ databases">
        <title>Streptomyces chengmaiensis sp. nov. isolated from the stem of mangrove plant in Hainan.</title>
        <authorList>
            <person name="Huang X."/>
            <person name="Zhou S."/>
            <person name="Chu X."/>
            <person name="Xie Y."/>
            <person name="Lin Y."/>
        </authorList>
    </citation>
    <scope>NUCLEOTIDE SEQUENCE [LARGE SCALE GENOMIC DNA]</scope>
    <source>
        <strain evidence="2 3">HNM0663</strain>
    </source>
</reference>
<dbReference type="GO" id="GO:0016787">
    <property type="term" value="F:hydrolase activity"/>
    <property type="evidence" value="ECO:0007669"/>
    <property type="project" value="UniProtKB-KW"/>
</dbReference>